<comment type="catalytic activity">
    <reaction evidence="1">
        <text>4-hydroxy-4-methyl-2-oxoglutarate = 2 pyruvate</text>
        <dbReference type="Rhea" id="RHEA:22748"/>
        <dbReference type="ChEBI" id="CHEBI:15361"/>
        <dbReference type="ChEBI" id="CHEBI:58276"/>
        <dbReference type="EC" id="4.1.3.17"/>
    </reaction>
</comment>
<feature type="binding site" evidence="13">
    <location>
        <position position="121"/>
    </location>
    <ligand>
        <name>substrate</name>
    </ligand>
</feature>
<evidence type="ECO:0000313" key="15">
    <source>
        <dbReference type="Proteomes" id="UP000523139"/>
    </source>
</evidence>
<evidence type="ECO:0000256" key="10">
    <source>
        <dbReference type="ARBA" id="ARBA00030169"/>
    </source>
</evidence>
<evidence type="ECO:0000313" key="14">
    <source>
        <dbReference type="EMBL" id="NLS09566.1"/>
    </source>
</evidence>
<dbReference type="PANTHER" id="PTHR33254:SF4">
    <property type="entry name" value="4-HYDROXY-4-METHYL-2-OXOGLUTARATE ALDOLASE 3-RELATED"/>
    <property type="match status" value="1"/>
</dbReference>
<sequence>MANPLGNRIYQVDIPRPSQELLQKLSEAPAANLDDAMNRLFAMDTGIRALNSHPLCGPAVTVRVPDGDNLFIHVAMDMVSPGDILVVKGGAGADRALLGELMLRYLVPRKVGGVVIDGLIRDLDYIQEECPFPVYARGSSPNGPYKNGPGEINVPVAAGGMVVNPGDVLVGDPDGVVVVPRDDVEAAAEAVQAVQEMEHSVIDRIGQDGVFIRPWMDKKMQEWDTPTLSL</sequence>
<comment type="subunit">
    <text evidence="4">Homotrimer.</text>
</comment>
<evidence type="ECO:0000256" key="7">
    <source>
        <dbReference type="ARBA" id="ARBA00016549"/>
    </source>
</evidence>
<dbReference type="NCBIfam" id="NF004850">
    <property type="entry name" value="PRK06201.1"/>
    <property type="match status" value="1"/>
</dbReference>
<dbReference type="EC" id="4.1.3.17" evidence="5"/>
<dbReference type="GO" id="GO:0008948">
    <property type="term" value="F:oxaloacetate decarboxylase activity"/>
    <property type="evidence" value="ECO:0007669"/>
    <property type="project" value="UniProtKB-EC"/>
</dbReference>
<feature type="binding site" evidence="13">
    <location>
        <begin position="99"/>
        <end position="102"/>
    </location>
    <ligand>
        <name>substrate</name>
    </ligand>
</feature>
<dbReference type="GO" id="GO:0047443">
    <property type="term" value="F:4-hydroxy-4-methyl-2-oxoglutarate aldolase activity"/>
    <property type="evidence" value="ECO:0007669"/>
    <property type="project" value="UniProtKB-EC"/>
</dbReference>
<dbReference type="CDD" id="cd16841">
    <property type="entry name" value="RraA_family"/>
    <property type="match status" value="1"/>
</dbReference>
<dbReference type="InterPro" id="IPR036704">
    <property type="entry name" value="RraA/RraA-like_sf"/>
</dbReference>
<evidence type="ECO:0000256" key="5">
    <source>
        <dbReference type="ARBA" id="ARBA00012213"/>
    </source>
</evidence>
<evidence type="ECO:0000256" key="9">
    <source>
        <dbReference type="ARBA" id="ARBA00029596"/>
    </source>
</evidence>
<evidence type="ECO:0000256" key="12">
    <source>
        <dbReference type="ARBA" id="ARBA00047973"/>
    </source>
</evidence>
<evidence type="ECO:0000256" key="1">
    <source>
        <dbReference type="ARBA" id="ARBA00001342"/>
    </source>
</evidence>
<comment type="cofactor">
    <cofactor evidence="13">
        <name>Mg(2+)</name>
        <dbReference type="ChEBI" id="CHEBI:18420"/>
    </cofactor>
</comment>
<dbReference type="InterPro" id="IPR005493">
    <property type="entry name" value="RraA/RraA-like"/>
</dbReference>
<dbReference type="EC" id="4.1.1.112" evidence="6"/>
<evidence type="ECO:0000256" key="3">
    <source>
        <dbReference type="ARBA" id="ARBA00008621"/>
    </source>
</evidence>
<feature type="binding site" evidence="13">
    <location>
        <position position="122"/>
    </location>
    <ligand>
        <name>Mg(2+)</name>
        <dbReference type="ChEBI" id="CHEBI:18420"/>
    </ligand>
</feature>
<keyword evidence="13" id="KW-0460">Magnesium</keyword>
<evidence type="ECO:0000256" key="2">
    <source>
        <dbReference type="ARBA" id="ARBA00001968"/>
    </source>
</evidence>
<comment type="catalytic activity">
    <reaction evidence="12">
        <text>oxaloacetate + H(+) = pyruvate + CO2</text>
        <dbReference type="Rhea" id="RHEA:15641"/>
        <dbReference type="ChEBI" id="CHEBI:15361"/>
        <dbReference type="ChEBI" id="CHEBI:15378"/>
        <dbReference type="ChEBI" id="CHEBI:16452"/>
        <dbReference type="ChEBI" id="CHEBI:16526"/>
        <dbReference type="EC" id="4.1.1.112"/>
    </reaction>
</comment>
<organism evidence="14 15">
    <name type="scientific">Nesterenkonia sedimenti</name>
    <dbReference type="NCBI Taxonomy" id="1463632"/>
    <lineage>
        <taxon>Bacteria</taxon>
        <taxon>Bacillati</taxon>
        <taxon>Actinomycetota</taxon>
        <taxon>Actinomycetes</taxon>
        <taxon>Micrococcales</taxon>
        <taxon>Micrococcaceae</taxon>
        <taxon>Nesterenkonia</taxon>
    </lineage>
</organism>
<dbReference type="SUPFAM" id="SSF89562">
    <property type="entry name" value="RraA-like"/>
    <property type="match status" value="1"/>
</dbReference>
<dbReference type="Proteomes" id="UP000523139">
    <property type="component" value="Unassembled WGS sequence"/>
</dbReference>
<comment type="function">
    <text evidence="8">Catalyzes the aldol cleavage of 4-hydroxy-4-methyl-2-oxoglutarate (HMG) into 2 molecules of pyruvate. Also contains a secondary oxaloacetate (OAA) decarboxylase activity due to the common pyruvate enolate transition state formed following C-C bond cleavage in the retro-aldol and decarboxylation reactions.</text>
</comment>
<comment type="similarity">
    <text evidence="3">Belongs to the class II aldolase/RraA-like family.</text>
</comment>
<dbReference type="RefSeq" id="WP_168887063.1">
    <property type="nucleotide sequence ID" value="NZ_JABAHY010000004.1"/>
</dbReference>
<dbReference type="PANTHER" id="PTHR33254">
    <property type="entry name" value="4-HYDROXY-4-METHYL-2-OXOGLUTARATE ALDOLASE 3-RELATED"/>
    <property type="match status" value="1"/>
</dbReference>
<accession>A0A7X8YDP2</accession>
<dbReference type="Pfam" id="PF03737">
    <property type="entry name" value="RraA-like"/>
    <property type="match status" value="1"/>
</dbReference>
<proteinExistence type="inferred from homology"/>
<dbReference type="EMBL" id="JABAHY010000004">
    <property type="protein sequence ID" value="NLS09566.1"/>
    <property type="molecule type" value="Genomic_DNA"/>
</dbReference>
<name>A0A7X8YDP2_9MICC</name>
<comment type="caution">
    <text evidence="14">The sequence shown here is derived from an EMBL/GenBank/DDBJ whole genome shotgun (WGS) entry which is preliminary data.</text>
</comment>
<evidence type="ECO:0000256" key="4">
    <source>
        <dbReference type="ARBA" id="ARBA00011233"/>
    </source>
</evidence>
<gene>
    <name evidence="14" type="ORF">HGQ17_06015</name>
</gene>
<protein>
    <recommendedName>
        <fullName evidence="7">Putative 4-hydroxy-4-methyl-2-oxoglutarate aldolase</fullName>
        <ecNumber evidence="6">4.1.1.112</ecNumber>
        <ecNumber evidence="5">4.1.3.17</ecNumber>
    </recommendedName>
    <alternativeName>
        <fullName evidence="11">Oxaloacetate decarboxylase</fullName>
    </alternativeName>
    <alternativeName>
        <fullName evidence="9">Regulator of ribonuclease activity homolog</fullName>
    </alternativeName>
    <alternativeName>
        <fullName evidence="10">RraA-like protein</fullName>
    </alternativeName>
</protein>
<evidence type="ECO:0000256" key="6">
    <source>
        <dbReference type="ARBA" id="ARBA00012947"/>
    </source>
</evidence>
<dbReference type="AlphaFoldDB" id="A0A7X8YDP2"/>
<evidence type="ECO:0000256" key="13">
    <source>
        <dbReference type="PIRSR" id="PIRSR605493-1"/>
    </source>
</evidence>
<evidence type="ECO:0000256" key="8">
    <source>
        <dbReference type="ARBA" id="ARBA00025046"/>
    </source>
</evidence>
<keyword evidence="15" id="KW-1185">Reference proteome</keyword>
<comment type="cofactor">
    <cofactor evidence="2">
        <name>a divalent metal cation</name>
        <dbReference type="ChEBI" id="CHEBI:60240"/>
    </cofactor>
</comment>
<dbReference type="GO" id="GO:0046872">
    <property type="term" value="F:metal ion binding"/>
    <property type="evidence" value="ECO:0007669"/>
    <property type="project" value="UniProtKB-KW"/>
</dbReference>
<keyword evidence="13" id="KW-0479">Metal-binding</keyword>
<reference evidence="14 15" key="1">
    <citation type="submission" date="2020-04" db="EMBL/GenBank/DDBJ databases">
        <title>Nesterenkonia sp. nov., isolated from marine sediment.</title>
        <authorList>
            <person name="Zhang G."/>
        </authorList>
    </citation>
    <scope>NUCLEOTIDE SEQUENCE [LARGE SCALE GENOMIC DNA]</scope>
    <source>
        <strain evidence="14 15">MY13</strain>
    </source>
</reference>
<evidence type="ECO:0000256" key="11">
    <source>
        <dbReference type="ARBA" id="ARBA00032305"/>
    </source>
</evidence>
<dbReference type="Gene3D" id="3.50.30.40">
    <property type="entry name" value="Ribonuclease E inhibitor RraA/RraA-like"/>
    <property type="match status" value="1"/>
</dbReference>